<evidence type="ECO:0000256" key="4">
    <source>
        <dbReference type="ARBA" id="ARBA00023242"/>
    </source>
</evidence>
<dbReference type="VEuPathDB" id="FungiDB:ASPBRDRAFT_53087"/>
<dbReference type="NCBIfam" id="TIGR02089">
    <property type="entry name" value="TTC"/>
    <property type="match status" value="1"/>
</dbReference>
<feature type="compositionally biased region" description="Polar residues" evidence="5">
    <location>
        <begin position="732"/>
        <end position="742"/>
    </location>
</feature>
<dbReference type="Pfam" id="PF00180">
    <property type="entry name" value="Iso_dh"/>
    <property type="match status" value="1"/>
</dbReference>
<dbReference type="GO" id="GO:0008270">
    <property type="term" value="F:zinc ion binding"/>
    <property type="evidence" value="ECO:0007669"/>
    <property type="project" value="InterPro"/>
</dbReference>
<keyword evidence="2" id="KW-0805">Transcription regulation</keyword>
<dbReference type="OMA" id="AKHCHRA"/>
<dbReference type="GO" id="GO:0051287">
    <property type="term" value="F:NAD binding"/>
    <property type="evidence" value="ECO:0007669"/>
    <property type="project" value="InterPro"/>
</dbReference>
<evidence type="ECO:0000256" key="3">
    <source>
        <dbReference type="ARBA" id="ARBA00023163"/>
    </source>
</evidence>
<name>A0A1L9UTZ0_ASPBC</name>
<comment type="similarity">
    <text evidence="1">Belongs to the isocitrate and isopropylmalate dehydrogenases family.</text>
</comment>
<dbReference type="RefSeq" id="XP_067482385.1">
    <property type="nucleotide sequence ID" value="XM_067627003.1"/>
</dbReference>
<dbReference type="STRING" id="767769.A0A1L9UTZ0"/>
<dbReference type="GO" id="GO:0006351">
    <property type="term" value="P:DNA-templated transcription"/>
    <property type="evidence" value="ECO:0007669"/>
    <property type="project" value="InterPro"/>
</dbReference>
<dbReference type="InterPro" id="IPR007219">
    <property type="entry name" value="XnlR_reg_dom"/>
</dbReference>
<dbReference type="SMART" id="SM00906">
    <property type="entry name" value="Fungal_trans"/>
    <property type="match status" value="1"/>
</dbReference>
<dbReference type="Proteomes" id="UP000184499">
    <property type="component" value="Unassembled WGS sequence"/>
</dbReference>
<dbReference type="InterPro" id="IPR011829">
    <property type="entry name" value="TTC_DH"/>
</dbReference>
<organism evidence="8 9">
    <name type="scientific">Aspergillus brasiliensis (strain CBS 101740 / IMI 381727 / IBT 21946)</name>
    <dbReference type="NCBI Taxonomy" id="767769"/>
    <lineage>
        <taxon>Eukaryota</taxon>
        <taxon>Fungi</taxon>
        <taxon>Dikarya</taxon>
        <taxon>Ascomycota</taxon>
        <taxon>Pezizomycotina</taxon>
        <taxon>Eurotiomycetes</taxon>
        <taxon>Eurotiomycetidae</taxon>
        <taxon>Eurotiales</taxon>
        <taxon>Aspergillaceae</taxon>
        <taxon>Aspergillus</taxon>
        <taxon>Aspergillus subgen. Circumdati</taxon>
    </lineage>
</organism>
<dbReference type="PANTHER" id="PTHR43275">
    <property type="entry name" value="D-MALATE DEHYDROGENASE [DECARBOXYLATING]"/>
    <property type="match status" value="1"/>
</dbReference>
<dbReference type="GO" id="GO:0003677">
    <property type="term" value="F:DNA binding"/>
    <property type="evidence" value="ECO:0007669"/>
    <property type="project" value="InterPro"/>
</dbReference>
<proteinExistence type="inferred from homology"/>
<dbReference type="AlphaFoldDB" id="A0A1L9UTZ0"/>
<feature type="region of interest" description="Disordered" evidence="5">
    <location>
        <begin position="732"/>
        <end position="752"/>
    </location>
</feature>
<dbReference type="SUPFAM" id="SSF53659">
    <property type="entry name" value="Isocitrate/Isopropylmalate dehydrogenase-like"/>
    <property type="match status" value="1"/>
</dbReference>
<feature type="region of interest" description="Disordered" evidence="5">
    <location>
        <begin position="996"/>
        <end position="1022"/>
    </location>
</feature>
<dbReference type="CDD" id="cd12148">
    <property type="entry name" value="fungal_TF_MHR"/>
    <property type="match status" value="1"/>
</dbReference>
<dbReference type="OrthoDB" id="10261637at2759"/>
<feature type="compositionally biased region" description="Polar residues" evidence="5">
    <location>
        <begin position="996"/>
        <end position="1007"/>
    </location>
</feature>
<feature type="region of interest" description="Disordered" evidence="5">
    <location>
        <begin position="450"/>
        <end position="481"/>
    </location>
</feature>
<dbReference type="InterPro" id="IPR050501">
    <property type="entry name" value="ICDH/IPMDH"/>
</dbReference>
<dbReference type="EMBL" id="KV878681">
    <property type="protein sequence ID" value="OJJ75137.1"/>
    <property type="molecule type" value="Genomic_DNA"/>
</dbReference>
<accession>A0A1L9UTZ0</accession>
<evidence type="ECO:0000259" key="6">
    <source>
        <dbReference type="SMART" id="SM00906"/>
    </source>
</evidence>
<sequence length="1105" mass="121663">MATEKPTYRIASIPGDGIGEEVVSATIEVVNKLAQTLNTFNIEFTHLPWGTEYYKQHGRYVSEGYLDTLRKFDAGLFGSVGHPDIPDHVSLWGLLLALRGPLQLYANVRPVRTFPGTKSPLNTAANGIDWVLVRENSEGEYCGQGGRSHTGQPWEAATEVAIFTRVGVERIMRFAFETARSRPRHHLTVVTKSNAMRHGMVLWDQVAEEVAKDFPDVTWDKMLVDAMTLRMISKPDSLDTIVGTNLHMDILSDLAAGLAGSIGVAPSSNLDPTRKNPSLFEPVHGSAFDIMGKGVANPVATFWSAAEMLAWLGEKGAAKKLMDCVEKVCAAGILTPDLGGTANTQGVVDAVCKEIEQHYGGVVPMTKQAPDLRLAIQSEILDFSVIFSSMLSLYPRRQHHDLARMEPSDLTNGPSEIGSLTAHSKDESQFVGSSSGVYFINTVRRAFSESLDPSGSSPAHDFPQPEDTLVGSDASQKPSPVTLQDDQFPCHWAYDPAMAAVLGNAPPLDTARELMMMYFKVWHPLFPFLHGPTFLQAMEGLYSEDRQESVRNAQMADHRHVCWTAIFQCIFNLANSVHPDIQLPLGSRIESPSNMHSILGTLTSKHDMLSLQALLACQLYLVARMSLRTASTVGGCMLRSMLHAGLHRCPYRYKELTTHDRQLRKRIFWCAYAIDRYLSQALGLPLGVQDSDIDVCSPNGSEIHIPGMYNRSHFVRSTSYAEQREHRTQLTNNQHIENTSPHVLSAHSSSSAEEAQKSRRELAFASYVESGTLTGRALELFHKSITVRSVRRSSVLFLITDVHKWWNNLSIETLQGQQQQQQSSTDQHPSSPSTAAAATTAFNFAPFFTVLYQHLILLINRPSLSLSPSTPDFCSGLQTCINAAREIISALTTQQESGQSFFWPGFLSAAWMSGLVLAFACQLRQYVLSKGAQEITKCLTILHTMSTQWEAAKHCHRALSLLSRTIHETTTDPSSSSSPNKRRKVVAVDHPHQSAFFTPINSLPTSNLDDEEYTRGRAGRKRTPTAAIAAAAATSSGLHEPAYTSGGHVLLSHEDRLFAAEGVSANNNDNNGDVVGEFDFGIVDLLEGSNFDDLADMFGQQYPSF</sequence>
<evidence type="ECO:0000313" key="9">
    <source>
        <dbReference type="Proteomes" id="UP000184499"/>
    </source>
</evidence>
<dbReference type="InterPro" id="IPR024084">
    <property type="entry name" value="IsoPropMal-DH-like_dom"/>
</dbReference>
<keyword evidence="4" id="KW-0539">Nucleus</keyword>
<evidence type="ECO:0000313" key="8">
    <source>
        <dbReference type="EMBL" id="OJJ75137.1"/>
    </source>
</evidence>
<keyword evidence="9" id="KW-1185">Reference proteome</keyword>
<evidence type="ECO:0000256" key="1">
    <source>
        <dbReference type="ARBA" id="ARBA00007769"/>
    </source>
</evidence>
<dbReference type="Gene3D" id="3.40.718.10">
    <property type="entry name" value="Isopropylmalate Dehydrogenase"/>
    <property type="match status" value="1"/>
</dbReference>
<evidence type="ECO:0000259" key="7">
    <source>
        <dbReference type="SMART" id="SM01329"/>
    </source>
</evidence>
<keyword evidence="3" id="KW-0804">Transcription</keyword>
<feature type="domain" description="Isopropylmalate dehydrogenase-like" evidence="7">
    <location>
        <begin position="9"/>
        <end position="351"/>
    </location>
</feature>
<dbReference type="GO" id="GO:0016616">
    <property type="term" value="F:oxidoreductase activity, acting on the CH-OH group of donors, NAD or NADP as acceptor"/>
    <property type="evidence" value="ECO:0007669"/>
    <property type="project" value="InterPro"/>
</dbReference>
<protein>
    <recommendedName>
        <fullName evidence="10">Transcription factor domain-containing protein</fullName>
    </recommendedName>
</protein>
<dbReference type="PANTHER" id="PTHR43275:SF2">
    <property type="entry name" value="DEHYDROGENASE, PUTATIVE (AFU_ORTHOLOGUE AFUA_1G04150)-RELATED"/>
    <property type="match status" value="1"/>
</dbReference>
<feature type="domain" description="Xylanolytic transcriptional activator regulatory" evidence="6">
    <location>
        <begin position="630"/>
        <end position="704"/>
    </location>
</feature>
<evidence type="ECO:0008006" key="10">
    <source>
        <dbReference type="Google" id="ProtNLM"/>
    </source>
</evidence>
<evidence type="ECO:0000256" key="2">
    <source>
        <dbReference type="ARBA" id="ARBA00023015"/>
    </source>
</evidence>
<dbReference type="Pfam" id="PF04082">
    <property type="entry name" value="Fungal_trans"/>
    <property type="match status" value="1"/>
</dbReference>
<reference evidence="9" key="1">
    <citation type="journal article" date="2017" name="Genome Biol.">
        <title>Comparative genomics reveals high biological diversity and specific adaptations in the industrially and medically important fungal genus Aspergillus.</title>
        <authorList>
            <person name="de Vries R.P."/>
            <person name="Riley R."/>
            <person name="Wiebenga A."/>
            <person name="Aguilar-Osorio G."/>
            <person name="Amillis S."/>
            <person name="Uchima C.A."/>
            <person name="Anderluh G."/>
            <person name="Asadollahi M."/>
            <person name="Askin M."/>
            <person name="Barry K."/>
            <person name="Battaglia E."/>
            <person name="Bayram O."/>
            <person name="Benocci T."/>
            <person name="Braus-Stromeyer S.A."/>
            <person name="Caldana C."/>
            <person name="Canovas D."/>
            <person name="Cerqueira G.C."/>
            <person name="Chen F."/>
            <person name="Chen W."/>
            <person name="Choi C."/>
            <person name="Clum A."/>
            <person name="Dos Santos R.A."/>
            <person name="Damasio A.R."/>
            <person name="Diallinas G."/>
            <person name="Emri T."/>
            <person name="Fekete E."/>
            <person name="Flipphi M."/>
            <person name="Freyberg S."/>
            <person name="Gallo A."/>
            <person name="Gournas C."/>
            <person name="Habgood R."/>
            <person name="Hainaut M."/>
            <person name="Harispe M.L."/>
            <person name="Henrissat B."/>
            <person name="Hilden K.S."/>
            <person name="Hope R."/>
            <person name="Hossain A."/>
            <person name="Karabika E."/>
            <person name="Karaffa L."/>
            <person name="Karanyi Z."/>
            <person name="Krasevec N."/>
            <person name="Kuo A."/>
            <person name="Kusch H."/>
            <person name="LaButti K."/>
            <person name="Lagendijk E.L."/>
            <person name="Lapidus A."/>
            <person name="Levasseur A."/>
            <person name="Lindquist E."/>
            <person name="Lipzen A."/>
            <person name="Logrieco A.F."/>
            <person name="MacCabe A."/>
            <person name="Maekelae M.R."/>
            <person name="Malavazi I."/>
            <person name="Melin P."/>
            <person name="Meyer V."/>
            <person name="Mielnichuk N."/>
            <person name="Miskei M."/>
            <person name="Molnar A.P."/>
            <person name="Mule G."/>
            <person name="Ngan C.Y."/>
            <person name="Orejas M."/>
            <person name="Orosz E."/>
            <person name="Ouedraogo J.P."/>
            <person name="Overkamp K.M."/>
            <person name="Park H.-S."/>
            <person name="Perrone G."/>
            <person name="Piumi F."/>
            <person name="Punt P.J."/>
            <person name="Ram A.F."/>
            <person name="Ramon A."/>
            <person name="Rauscher S."/>
            <person name="Record E."/>
            <person name="Riano-Pachon D.M."/>
            <person name="Robert V."/>
            <person name="Roehrig J."/>
            <person name="Ruller R."/>
            <person name="Salamov A."/>
            <person name="Salih N.S."/>
            <person name="Samson R.A."/>
            <person name="Sandor E."/>
            <person name="Sanguinetti M."/>
            <person name="Schuetze T."/>
            <person name="Sepcic K."/>
            <person name="Shelest E."/>
            <person name="Sherlock G."/>
            <person name="Sophianopoulou V."/>
            <person name="Squina F.M."/>
            <person name="Sun H."/>
            <person name="Susca A."/>
            <person name="Todd R.B."/>
            <person name="Tsang A."/>
            <person name="Unkles S.E."/>
            <person name="van de Wiele N."/>
            <person name="van Rossen-Uffink D."/>
            <person name="Oliveira J.V."/>
            <person name="Vesth T.C."/>
            <person name="Visser J."/>
            <person name="Yu J.-H."/>
            <person name="Zhou M."/>
            <person name="Andersen M.R."/>
            <person name="Archer D.B."/>
            <person name="Baker S.E."/>
            <person name="Benoit I."/>
            <person name="Brakhage A.A."/>
            <person name="Braus G.H."/>
            <person name="Fischer R."/>
            <person name="Frisvad J.C."/>
            <person name="Goldman G.H."/>
            <person name="Houbraken J."/>
            <person name="Oakley B."/>
            <person name="Pocsi I."/>
            <person name="Scazzocchio C."/>
            <person name="Seiboth B."/>
            <person name="vanKuyk P.A."/>
            <person name="Wortman J."/>
            <person name="Dyer P.S."/>
            <person name="Grigoriev I.V."/>
        </authorList>
    </citation>
    <scope>NUCLEOTIDE SEQUENCE [LARGE SCALE GENOMIC DNA]</scope>
    <source>
        <strain evidence="9">CBS 101740 / IMI 381727 / IBT 21946</strain>
    </source>
</reference>
<dbReference type="GeneID" id="93579491"/>
<evidence type="ECO:0000256" key="5">
    <source>
        <dbReference type="SAM" id="MobiDB-lite"/>
    </source>
</evidence>
<gene>
    <name evidence="8" type="ORF">ASPBRDRAFT_53087</name>
</gene>
<dbReference type="SMART" id="SM01329">
    <property type="entry name" value="Iso_dh"/>
    <property type="match status" value="1"/>
</dbReference>